<dbReference type="Pfam" id="PF01926">
    <property type="entry name" value="MMR_HSR1"/>
    <property type="match status" value="1"/>
</dbReference>
<comment type="caution">
    <text evidence="7 8">Lacks conserved residue(s) required for the propagation of feature annotation.</text>
</comment>
<keyword evidence="5 7" id="KW-0694">RNA-binding</keyword>
<protein>
    <recommendedName>
        <fullName evidence="2 7">GTPase Era</fullName>
    </recommendedName>
</protein>
<evidence type="ECO:0000256" key="9">
    <source>
        <dbReference type="RuleBase" id="RU003761"/>
    </source>
</evidence>
<evidence type="ECO:0000256" key="5">
    <source>
        <dbReference type="ARBA" id="ARBA00022884"/>
    </source>
</evidence>
<evidence type="ECO:0000256" key="2">
    <source>
        <dbReference type="ARBA" id="ARBA00020484"/>
    </source>
</evidence>
<evidence type="ECO:0000256" key="1">
    <source>
        <dbReference type="ARBA" id="ARBA00007921"/>
    </source>
</evidence>
<evidence type="ECO:0000256" key="8">
    <source>
        <dbReference type="PROSITE-ProRule" id="PRU01050"/>
    </source>
</evidence>
<dbReference type="GO" id="GO:0005829">
    <property type="term" value="C:cytosol"/>
    <property type="evidence" value="ECO:0007669"/>
    <property type="project" value="TreeGrafter"/>
</dbReference>
<dbReference type="Gene3D" id="3.40.50.300">
    <property type="entry name" value="P-loop containing nucleotide triphosphate hydrolases"/>
    <property type="match status" value="1"/>
</dbReference>
<evidence type="ECO:0000259" key="10">
    <source>
        <dbReference type="PROSITE" id="PS50823"/>
    </source>
</evidence>
<dbReference type="PROSITE" id="PS50823">
    <property type="entry name" value="KH_TYPE_2"/>
    <property type="match status" value="1"/>
</dbReference>
<dbReference type="PANTHER" id="PTHR42698">
    <property type="entry name" value="GTPASE ERA"/>
    <property type="match status" value="1"/>
</dbReference>
<dbReference type="EMBL" id="CP011367">
    <property type="protein sequence ID" value="AKJ95831.1"/>
    <property type="molecule type" value="Genomic_DNA"/>
</dbReference>
<evidence type="ECO:0000256" key="7">
    <source>
        <dbReference type="HAMAP-Rule" id="MF_00367"/>
    </source>
</evidence>
<evidence type="ECO:0000256" key="6">
    <source>
        <dbReference type="ARBA" id="ARBA00023134"/>
    </source>
</evidence>
<dbReference type="FunFam" id="3.30.300.20:FF:000003">
    <property type="entry name" value="GTPase Era"/>
    <property type="match status" value="1"/>
</dbReference>
<evidence type="ECO:0000256" key="3">
    <source>
        <dbReference type="ARBA" id="ARBA00022517"/>
    </source>
</evidence>
<evidence type="ECO:0000313" key="13">
    <source>
        <dbReference type="Proteomes" id="UP000064201"/>
    </source>
</evidence>
<accession>A0A0G3GAJ3</accession>
<feature type="binding site" evidence="7">
    <location>
        <begin position="130"/>
        <end position="133"/>
    </location>
    <ligand>
        <name>GTP</name>
        <dbReference type="ChEBI" id="CHEBI:37565"/>
    </ligand>
</feature>
<comment type="similarity">
    <text evidence="1 7 8 9">Belongs to the TRAFAC class TrmE-Era-EngA-EngB-Septin-like GTPase superfamily. Era GTPase family.</text>
</comment>
<dbReference type="GO" id="GO:0005525">
    <property type="term" value="F:GTP binding"/>
    <property type="evidence" value="ECO:0007669"/>
    <property type="project" value="UniProtKB-UniRule"/>
</dbReference>
<dbReference type="InterPro" id="IPR006073">
    <property type="entry name" value="GTP-bd"/>
</dbReference>
<dbReference type="SUPFAM" id="SSF54814">
    <property type="entry name" value="Prokaryotic type KH domain (KH-domain type II)"/>
    <property type="match status" value="1"/>
</dbReference>
<dbReference type="NCBIfam" id="NF000908">
    <property type="entry name" value="PRK00089.1"/>
    <property type="match status" value="1"/>
</dbReference>
<dbReference type="InterPro" id="IPR005662">
    <property type="entry name" value="GTPase_Era-like"/>
</dbReference>
<evidence type="ECO:0000256" key="4">
    <source>
        <dbReference type="ARBA" id="ARBA00022741"/>
    </source>
</evidence>
<gene>
    <name evidence="7" type="primary">era</name>
    <name evidence="12" type="ORF">TVD_10920</name>
</gene>
<feature type="domain" description="Era-type G" evidence="11">
    <location>
        <begin position="13"/>
        <end position="181"/>
    </location>
</feature>
<dbReference type="Gene3D" id="3.30.300.20">
    <property type="match status" value="1"/>
</dbReference>
<proteinExistence type="inferred from homology"/>
<dbReference type="InterPro" id="IPR027417">
    <property type="entry name" value="P-loop_NTPase"/>
</dbReference>
<dbReference type="InterPro" id="IPR009019">
    <property type="entry name" value="KH_sf_prok-type"/>
</dbReference>
<organism evidence="12 13">
    <name type="scientific">Thioalkalivibrio versutus</name>
    <dbReference type="NCBI Taxonomy" id="106634"/>
    <lineage>
        <taxon>Bacteria</taxon>
        <taxon>Pseudomonadati</taxon>
        <taxon>Pseudomonadota</taxon>
        <taxon>Gammaproteobacteria</taxon>
        <taxon>Chromatiales</taxon>
        <taxon>Ectothiorhodospiraceae</taxon>
        <taxon>Thioalkalivibrio</taxon>
    </lineage>
</organism>
<dbReference type="PANTHER" id="PTHR42698:SF1">
    <property type="entry name" value="GTPASE ERA, MITOCHONDRIAL"/>
    <property type="match status" value="1"/>
</dbReference>
<dbReference type="NCBIfam" id="TIGR00231">
    <property type="entry name" value="small_GTP"/>
    <property type="match status" value="1"/>
</dbReference>
<dbReference type="GO" id="GO:0000028">
    <property type="term" value="P:ribosomal small subunit assembly"/>
    <property type="evidence" value="ECO:0007669"/>
    <property type="project" value="TreeGrafter"/>
</dbReference>
<keyword evidence="3 7" id="KW-0690">Ribosome biogenesis</keyword>
<feature type="binding site" evidence="7">
    <location>
        <begin position="68"/>
        <end position="72"/>
    </location>
    <ligand>
        <name>GTP</name>
        <dbReference type="ChEBI" id="CHEBI:37565"/>
    </ligand>
</feature>
<dbReference type="PATRIC" id="fig|106634.4.peg.2225"/>
<comment type="subcellular location">
    <subcellularLocation>
        <location evidence="7">Cytoplasm</location>
    </subcellularLocation>
    <subcellularLocation>
        <location evidence="7">Cell membrane</location>
        <topology evidence="7">Peripheral membrane protein</topology>
    </subcellularLocation>
</comment>
<dbReference type="CDD" id="cd22534">
    <property type="entry name" value="KH-II_Era"/>
    <property type="match status" value="1"/>
</dbReference>
<dbReference type="HAMAP" id="MF_00367">
    <property type="entry name" value="GTPase_Era"/>
    <property type="match status" value="1"/>
</dbReference>
<keyword evidence="7" id="KW-0699">rRNA-binding</keyword>
<comment type="function">
    <text evidence="7">An essential GTPase that binds both GDP and GTP, with rapid nucleotide exchange. Plays a role in 16S rRNA processing and 30S ribosomal subunit biogenesis and possibly also in cell cycle regulation and energy metabolism.</text>
</comment>
<dbReference type="STRING" id="106634.TVD_10920"/>
<evidence type="ECO:0000313" key="12">
    <source>
        <dbReference type="EMBL" id="AKJ95831.1"/>
    </source>
</evidence>
<feature type="domain" description="KH type-2" evidence="10">
    <location>
        <begin position="212"/>
        <end position="288"/>
    </location>
</feature>
<keyword evidence="6 7" id="KW-0342">GTP-binding</keyword>
<dbReference type="AlphaFoldDB" id="A0A0G3GAJ3"/>
<keyword evidence="4 7" id="KW-0547">Nucleotide-binding</keyword>
<dbReference type="Proteomes" id="UP000064201">
    <property type="component" value="Chromosome"/>
</dbReference>
<dbReference type="InterPro" id="IPR015946">
    <property type="entry name" value="KH_dom-like_a/b"/>
</dbReference>
<dbReference type="InterPro" id="IPR005225">
    <property type="entry name" value="Small_GTP-bd"/>
</dbReference>
<keyword evidence="7" id="KW-0963">Cytoplasm</keyword>
<keyword evidence="13" id="KW-1185">Reference proteome</keyword>
<dbReference type="PROSITE" id="PS51713">
    <property type="entry name" value="G_ERA"/>
    <property type="match status" value="1"/>
</dbReference>
<dbReference type="CDD" id="cd04163">
    <property type="entry name" value="Era"/>
    <property type="match status" value="1"/>
</dbReference>
<keyword evidence="7" id="KW-0472">Membrane</keyword>
<dbReference type="InterPro" id="IPR004044">
    <property type="entry name" value="KH_dom_type_2"/>
</dbReference>
<dbReference type="RefSeq" id="WP_018168143.1">
    <property type="nucleotide sequence ID" value="NZ_CP011367.1"/>
</dbReference>
<evidence type="ECO:0000259" key="11">
    <source>
        <dbReference type="PROSITE" id="PS51713"/>
    </source>
</evidence>
<comment type="subunit">
    <text evidence="7">Monomer.</text>
</comment>
<dbReference type="Pfam" id="PF07650">
    <property type="entry name" value="KH_2"/>
    <property type="match status" value="1"/>
</dbReference>
<dbReference type="InterPro" id="IPR030388">
    <property type="entry name" value="G_ERA_dom"/>
</dbReference>
<dbReference type="NCBIfam" id="TIGR00436">
    <property type="entry name" value="era"/>
    <property type="match status" value="1"/>
</dbReference>
<dbReference type="OrthoDB" id="9805918at2"/>
<dbReference type="KEGG" id="tvr:TVD_10920"/>
<dbReference type="SUPFAM" id="SSF52540">
    <property type="entry name" value="P-loop containing nucleoside triphosphate hydrolases"/>
    <property type="match status" value="1"/>
</dbReference>
<sequence length="306" mass="34040">MSETVVPEPATTHCGLVALIGRPNVGKTTLMNRLVGEKLAATTRRPHTTRNRILGIVTEGQDQVVLMDTPGIDTERTQLVNRVLNRTASQALADADLVCFIVEAGEFGPGDERIEETIRHSGRPALLVINKVDQCREKEELLPFIEARAAAFGYVGVVPLSAKTGSNLDGLIAEIRAHIPEGPFLYDPDQLSDRPQRFRAEEMIRESMLEHLGQEVPYSVAVRVEEWADEPRTTHIDAVILVERDSQKGIVIGKGGQRLKRIGQAARVQLEALLERKVMLRLTVRVEADWTRNPRALRDLGIEESR</sequence>
<name>A0A0G3GAJ3_9GAMM</name>
<dbReference type="GO" id="GO:0005886">
    <property type="term" value="C:plasma membrane"/>
    <property type="evidence" value="ECO:0007669"/>
    <property type="project" value="UniProtKB-SubCell"/>
</dbReference>
<dbReference type="GO" id="GO:0003924">
    <property type="term" value="F:GTPase activity"/>
    <property type="evidence" value="ECO:0007669"/>
    <property type="project" value="UniProtKB-UniRule"/>
</dbReference>
<keyword evidence="7" id="KW-1003">Cell membrane</keyword>
<reference evidence="12 13" key="1">
    <citation type="submission" date="2015-04" db="EMBL/GenBank/DDBJ databases">
        <title>Complete Sequence for the Genome of the Thioalkalivibrio versutus D301.</title>
        <authorList>
            <person name="Mu T."/>
            <person name="Zhou J."/>
            <person name="Xu X."/>
        </authorList>
    </citation>
    <scope>NUCLEOTIDE SEQUENCE [LARGE SCALE GENOMIC DNA]</scope>
    <source>
        <strain evidence="12 13">D301</strain>
    </source>
</reference>
<dbReference type="GO" id="GO:0043024">
    <property type="term" value="F:ribosomal small subunit binding"/>
    <property type="evidence" value="ECO:0007669"/>
    <property type="project" value="TreeGrafter"/>
</dbReference>
<dbReference type="GO" id="GO:0070181">
    <property type="term" value="F:small ribosomal subunit rRNA binding"/>
    <property type="evidence" value="ECO:0007669"/>
    <property type="project" value="UniProtKB-UniRule"/>
</dbReference>